<comment type="similarity">
    <text evidence="2 9">Belongs to the sideroflexin family.</text>
</comment>
<feature type="transmembrane region" description="Helical" evidence="9">
    <location>
        <begin position="156"/>
        <end position="176"/>
    </location>
</feature>
<comment type="caution">
    <text evidence="9">Lacks conserved residue(s) required for the propagation of feature annotation.</text>
</comment>
<proteinExistence type="inferred from homology"/>
<dbReference type="InterPro" id="IPR004686">
    <property type="entry name" value="Mtc"/>
</dbReference>
<gene>
    <name evidence="10" type="ORF">BOX15_Mlig014628g4</name>
</gene>
<evidence type="ECO:0000256" key="4">
    <source>
        <dbReference type="ARBA" id="ARBA00022692"/>
    </source>
</evidence>
<evidence type="ECO:0000256" key="5">
    <source>
        <dbReference type="ARBA" id="ARBA00022970"/>
    </source>
</evidence>
<accession>A0A267GJM4</accession>
<evidence type="ECO:0000256" key="9">
    <source>
        <dbReference type="RuleBase" id="RU362000"/>
    </source>
</evidence>
<dbReference type="GO" id="GO:0005743">
    <property type="term" value="C:mitochondrial inner membrane"/>
    <property type="evidence" value="ECO:0007669"/>
    <property type="project" value="TreeGrafter"/>
</dbReference>
<dbReference type="GO" id="GO:0140300">
    <property type="term" value="P:serine import into mitochondrion"/>
    <property type="evidence" value="ECO:0007669"/>
    <property type="project" value="TreeGrafter"/>
</dbReference>
<dbReference type="PANTHER" id="PTHR11153">
    <property type="entry name" value="SIDEROFLEXIN"/>
    <property type="match status" value="1"/>
</dbReference>
<dbReference type="AlphaFoldDB" id="A0A267GJM4"/>
<keyword evidence="3" id="KW-0813">Transport</keyword>
<keyword evidence="4 9" id="KW-0812">Transmembrane</keyword>
<dbReference type="EMBL" id="NIVC01000312">
    <property type="protein sequence ID" value="PAA85607.1"/>
    <property type="molecule type" value="Genomic_DNA"/>
</dbReference>
<organism evidence="10 11">
    <name type="scientific">Macrostomum lignano</name>
    <dbReference type="NCBI Taxonomy" id="282301"/>
    <lineage>
        <taxon>Eukaryota</taxon>
        <taxon>Metazoa</taxon>
        <taxon>Spiralia</taxon>
        <taxon>Lophotrochozoa</taxon>
        <taxon>Platyhelminthes</taxon>
        <taxon>Rhabditophora</taxon>
        <taxon>Macrostomorpha</taxon>
        <taxon>Macrostomida</taxon>
        <taxon>Macrostomidae</taxon>
        <taxon>Macrostomum</taxon>
    </lineage>
</organism>
<sequence length="336" mass="37375">FINQQQIQRIRMHSITDVNKPLWDQSTFWGRLRHFAWLTDPRSVFASRAKLEASRDLILACRSGAVDPRTVPEAELIRAKQLFESAYHPDSGELQNLVGRMSFQVPGGMALTGALMAFYRTTAQVVFWQWVNQSFNALVNYTNRNANSGITSQQLMIAYTSATGSAIAVSLGLKAFLAKRAPPFAQRFVPFVAVAAANLVNLPLMRQAELLQGVQVKDENGNQVGTSRYAACKGIGQVVTSRITIAAPGMLVTPFIMDRLETARWFARRRAVLDAPLQTLFIGSFLLFMVPTGCAIFPQNSSVSLQQLKRFDEPEYAKLKAKGYSDGQKLYFNKGL</sequence>
<keyword evidence="11" id="KW-1185">Reference proteome</keyword>
<evidence type="ECO:0000256" key="3">
    <source>
        <dbReference type="ARBA" id="ARBA00022448"/>
    </source>
</evidence>
<keyword evidence="8 9" id="KW-0472">Membrane</keyword>
<evidence type="ECO:0000256" key="1">
    <source>
        <dbReference type="ARBA" id="ARBA00004225"/>
    </source>
</evidence>
<keyword evidence="5" id="KW-0029">Amino-acid transport</keyword>
<evidence type="ECO:0000256" key="2">
    <source>
        <dbReference type="ARBA" id="ARBA00005974"/>
    </source>
</evidence>
<keyword evidence="6 9" id="KW-1133">Transmembrane helix</keyword>
<comment type="subcellular location">
    <subcellularLocation>
        <location evidence="1 9">Mitochondrion membrane</location>
        <topology evidence="1 9">Multi-pass membrane protein</topology>
    </subcellularLocation>
</comment>
<comment type="caution">
    <text evidence="10">The sequence shown here is derived from an EMBL/GenBank/DDBJ whole genome shotgun (WGS) entry which is preliminary data.</text>
</comment>
<evidence type="ECO:0000313" key="10">
    <source>
        <dbReference type="EMBL" id="PAA85607.1"/>
    </source>
</evidence>
<dbReference type="PANTHER" id="PTHR11153:SF14">
    <property type="entry name" value="SIDEROFLEXIN-2"/>
    <property type="match status" value="1"/>
</dbReference>
<dbReference type="OrthoDB" id="6608471at2759"/>
<feature type="transmembrane region" description="Helical" evidence="9">
    <location>
        <begin position="275"/>
        <end position="297"/>
    </location>
</feature>
<dbReference type="Pfam" id="PF03820">
    <property type="entry name" value="SFXNs"/>
    <property type="match status" value="1"/>
</dbReference>
<protein>
    <recommendedName>
        <fullName evidence="9">Sidoreflexin</fullName>
    </recommendedName>
</protein>
<reference evidence="10 11" key="1">
    <citation type="submission" date="2017-06" db="EMBL/GenBank/DDBJ databases">
        <title>A platform for efficient transgenesis in Macrostomum lignano, a flatworm model organism for stem cell research.</title>
        <authorList>
            <person name="Berezikov E."/>
        </authorList>
    </citation>
    <scope>NUCLEOTIDE SEQUENCE [LARGE SCALE GENOMIC DNA]</scope>
    <source>
        <strain evidence="10">DV1</strain>
        <tissue evidence="10">Whole organism</tissue>
    </source>
</reference>
<dbReference type="NCBIfam" id="TIGR00798">
    <property type="entry name" value="mtc"/>
    <property type="match status" value="1"/>
</dbReference>
<evidence type="ECO:0000313" key="11">
    <source>
        <dbReference type="Proteomes" id="UP000215902"/>
    </source>
</evidence>
<name>A0A267GJM4_9PLAT</name>
<dbReference type="STRING" id="282301.A0A267GJM4"/>
<evidence type="ECO:0000256" key="7">
    <source>
        <dbReference type="ARBA" id="ARBA00023128"/>
    </source>
</evidence>
<evidence type="ECO:0000256" key="6">
    <source>
        <dbReference type="ARBA" id="ARBA00022989"/>
    </source>
</evidence>
<dbReference type="Proteomes" id="UP000215902">
    <property type="component" value="Unassembled WGS sequence"/>
</dbReference>
<dbReference type="GO" id="GO:0015075">
    <property type="term" value="F:monoatomic ion transmembrane transporter activity"/>
    <property type="evidence" value="ECO:0007669"/>
    <property type="project" value="InterPro"/>
</dbReference>
<evidence type="ECO:0000256" key="8">
    <source>
        <dbReference type="ARBA" id="ARBA00023136"/>
    </source>
</evidence>
<feature type="non-terminal residue" evidence="10">
    <location>
        <position position="1"/>
    </location>
</feature>
<keyword evidence="7 9" id="KW-0496">Mitochondrion</keyword>